<dbReference type="SUPFAM" id="SSF51695">
    <property type="entry name" value="PLC-like phosphodiesterases"/>
    <property type="match status" value="1"/>
</dbReference>
<feature type="domain" description="GP-PDE" evidence="1">
    <location>
        <begin position="1"/>
        <end position="56"/>
    </location>
</feature>
<dbReference type="EMBL" id="JAOH01000002">
    <property type="protein sequence ID" value="EUA63881.1"/>
    <property type="molecule type" value="Genomic_DNA"/>
</dbReference>
<dbReference type="InterPro" id="IPR017946">
    <property type="entry name" value="PLC-like_Pdiesterase_TIM-brl"/>
</dbReference>
<dbReference type="InterPro" id="IPR030395">
    <property type="entry name" value="GP_PDE_dom"/>
</dbReference>
<gene>
    <name evidence="2" type="ORF">I542_4043</name>
</gene>
<sequence length="56" mass="6351">MRLTRDGQLVCVHDRRVDRTSDGTGLVSEMTLSQLRALDFGSWHPGVPRQRRARGC</sequence>
<dbReference type="Proteomes" id="UP000021210">
    <property type="component" value="Unassembled WGS sequence"/>
</dbReference>
<comment type="caution">
    <text evidence="2">The sequence shown here is derived from an EMBL/GenBank/DDBJ whole genome shotgun (WGS) entry which is preliminary data.</text>
</comment>
<dbReference type="PANTHER" id="PTHR46211:SF13">
    <property type="entry name" value="GLYCEROPHOSPHODIESTER PHOSPHODIESTERASE 1-RELATED"/>
    <property type="match status" value="1"/>
</dbReference>
<dbReference type="AlphaFoldDB" id="A0A829QMH6"/>
<protein>
    <submittedName>
        <fullName evidence="2">Glycerophosphoryl diester phosphodiesterase family protein</fullName>
    </submittedName>
</protein>
<evidence type="ECO:0000259" key="1">
    <source>
        <dbReference type="PROSITE" id="PS51704"/>
    </source>
</evidence>
<dbReference type="Gene3D" id="3.20.20.190">
    <property type="entry name" value="Phosphatidylinositol (PI) phosphodiesterase"/>
    <property type="match status" value="1"/>
</dbReference>
<evidence type="ECO:0000313" key="2">
    <source>
        <dbReference type="EMBL" id="EUA63881.1"/>
    </source>
</evidence>
<dbReference type="PROSITE" id="PS51704">
    <property type="entry name" value="GP_PDE"/>
    <property type="match status" value="1"/>
</dbReference>
<dbReference type="GO" id="GO:0008081">
    <property type="term" value="F:phosphoric diester hydrolase activity"/>
    <property type="evidence" value="ECO:0007669"/>
    <property type="project" value="InterPro"/>
</dbReference>
<dbReference type="Pfam" id="PF03009">
    <property type="entry name" value="GDPD"/>
    <property type="match status" value="1"/>
</dbReference>
<accession>A0A829QMH6</accession>
<proteinExistence type="predicted"/>
<evidence type="ECO:0000313" key="3">
    <source>
        <dbReference type="Proteomes" id="UP000021210"/>
    </source>
</evidence>
<name>A0A829QMH6_9MYCO</name>
<dbReference type="PANTHER" id="PTHR46211">
    <property type="entry name" value="GLYCEROPHOSPHORYL DIESTER PHOSPHODIESTERASE"/>
    <property type="match status" value="1"/>
</dbReference>
<dbReference type="GO" id="GO:0006629">
    <property type="term" value="P:lipid metabolic process"/>
    <property type="evidence" value="ECO:0007669"/>
    <property type="project" value="InterPro"/>
</dbReference>
<reference evidence="2 3" key="1">
    <citation type="submission" date="2013-12" db="EMBL/GenBank/DDBJ databases">
        <authorList>
            <person name="Zelazny A."/>
            <person name="Olivier K."/>
            <person name="Holland S."/>
            <person name="Lenaerts A."/>
            <person name="Ordway D."/>
            <person name="DeGroote M.A."/>
            <person name="Parker T."/>
            <person name="Sizemore C."/>
            <person name="Tallon L.J."/>
            <person name="Sadzewicz L.K."/>
            <person name="Sengamalay N."/>
            <person name="Fraser C.M."/>
            <person name="Hine E."/>
            <person name="Shefchek K.A."/>
            <person name="Das S.P."/>
            <person name="Tettelin H."/>
        </authorList>
    </citation>
    <scope>NUCLEOTIDE SEQUENCE [LARGE SCALE GENOMIC DNA]</scope>
    <source>
        <strain evidence="2 3">1948</strain>
    </source>
</reference>
<organism evidence="2 3">
    <name type="scientific">Mycobacteroides abscessus 1948</name>
    <dbReference type="NCBI Taxonomy" id="1299323"/>
    <lineage>
        <taxon>Bacteria</taxon>
        <taxon>Bacillati</taxon>
        <taxon>Actinomycetota</taxon>
        <taxon>Actinomycetes</taxon>
        <taxon>Mycobacteriales</taxon>
        <taxon>Mycobacteriaceae</taxon>
        <taxon>Mycobacteroides</taxon>
        <taxon>Mycobacteroides abscessus</taxon>
    </lineage>
</organism>